<dbReference type="EMBL" id="LAZR01008090">
    <property type="protein sequence ID" value="KKM81029.1"/>
    <property type="molecule type" value="Genomic_DNA"/>
</dbReference>
<proteinExistence type="predicted"/>
<protein>
    <submittedName>
        <fullName evidence="1">Uncharacterized protein</fullName>
    </submittedName>
</protein>
<dbReference type="AlphaFoldDB" id="A0A0F9KFL9"/>
<gene>
    <name evidence="1" type="ORF">LCGC14_1333850</name>
</gene>
<reference evidence="1" key="1">
    <citation type="journal article" date="2015" name="Nature">
        <title>Complex archaea that bridge the gap between prokaryotes and eukaryotes.</title>
        <authorList>
            <person name="Spang A."/>
            <person name="Saw J.H."/>
            <person name="Jorgensen S.L."/>
            <person name="Zaremba-Niedzwiedzka K."/>
            <person name="Martijn J."/>
            <person name="Lind A.E."/>
            <person name="van Eijk R."/>
            <person name="Schleper C."/>
            <person name="Guy L."/>
            <person name="Ettema T.J."/>
        </authorList>
    </citation>
    <scope>NUCLEOTIDE SEQUENCE</scope>
</reference>
<organism evidence="1">
    <name type="scientific">marine sediment metagenome</name>
    <dbReference type="NCBI Taxonomy" id="412755"/>
    <lineage>
        <taxon>unclassified sequences</taxon>
        <taxon>metagenomes</taxon>
        <taxon>ecological metagenomes</taxon>
    </lineage>
</organism>
<sequence length="55" mass="6482">MANTNEMNYQEMLDLRQELDTRIKEYRPIRIKKKWKRCGKSGCFCKGGPIDGSWG</sequence>
<evidence type="ECO:0000313" key="1">
    <source>
        <dbReference type="EMBL" id="KKM81029.1"/>
    </source>
</evidence>
<comment type="caution">
    <text evidence="1">The sequence shown here is derived from an EMBL/GenBank/DDBJ whole genome shotgun (WGS) entry which is preliminary data.</text>
</comment>
<feature type="non-terminal residue" evidence="1">
    <location>
        <position position="55"/>
    </location>
</feature>
<name>A0A0F9KFL9_9ZZZZ</name>
<accession>A0A0F9KFL9</accession>